<dbReference type="SUPFAM" id="SSF52833">
    <property type="entry name" value="Thioredoxin-like"/>
    <property type="match status" value="1"/>
</dbReference>
<comment type="caution">
    <text evidence="3">The sequence shown here is derived from an EMBL/GenBank/DDBJ whole genome shotgun (WGS) entry which is preliminary data.</text>
</comment>
<dbReference type="Proteomes" id="UP001209854">
    <property type="component" value="Unassembled WGS sequence"/>
</dbReference>
<dbReference type="PANTHER" id="PTHR42852">
    <property type="entry name" value="THIOL:DISULFIDE INTERCHANGE PROTEIN DSBE"/>
    <property type="match status" value="1"/>
</dbReference>
<dbReference type="PANTHER" id="PTHR42852:SF13">
    <property type="entry name" value="PROTEIN DIPZ"/>
    <property type="match status" value="1"/>
</dbReference>
<evidence type="ECO:0000313" key="3">
    <source>
        <dbReference type="EMBL" id="MCW7553532.1"/>
    </source>
</evidence>
<evidence type="ECO:0000256" key="1">
    <source>
        <dbReference type="SAM" id="SignalP"/>
    </source>
</evidence>
<gene>
    <name evidence="3" type="ORF">NX722_13035</name>
</gene>
<dbReference type="CDD" id="cd02966">
    <property type="entry name" value="TlpA_like_family"/>
    <property type="match status" value="1"/>
</dbReference>
<dbReference type="InterPro" id="IPR013766">
    <property type="entry name" value="Thioredoxin_domain"/>
</dbReference>
<dbReference type="EMBL" id="JAPFCC010000001">
    <property type="protein sequence ID" value="MCW7553532.1"/>
    <property type="molecule type" value="Genomic_DNA"/>
</dbReference>
<dbReference type="Pfam" id="PF00578">
    <property type="entry name" value="AhpC-TSA"/>
    <property type="match status" value="1"/>
</dbReference>
<name>A0ABT3MVX4_9GAMM</name>
<dbReference type="Gene3D" id="3.40.30.10">
    <property type="entry name" value="Glutaredoxin"/>
    <property type="match status" value="1"/>
</dbReference>
<dbReference type="InterPro" id="IPR050553">
    <property type="entry name" value="Thioredoxin_ResA/DsbE_sf"/>
</dbReference>
<keyword evidence="1" id="KW-0732">Signal</keyword>
<organism evidence="3 4">
    <name type="scientific">Endozoicomonas gorgoniicola</name>
    <dbReference type="NCBI Taxonomy" id="1234144"/>
    <lineage>
        <taxon>Bacteria</taxon>
        <taxon>Pseudomonadati</taxon>
        <taxon>Pseudomonadota</taxon>
        <taxon>Gammaproteobacteria</taxon>
        <taxon>Oceanospirillales</taxon>
        <taxon>Endozoicomonadaceae</taxon>
        <taxon>Endozoicomonas</taxon>
    </lineage>
</organism>
<reference evidence="3 4" key="1">
    <citation type="submission" date="2022-10" db="EMBL/GenBank/DDBJ databases">
        <title>High-quality genome sequences of two octocoral-associated bacteria, Endozoicomonas euniceicola EF212 and Endozoicomonas gorgoniicola PS125.</title>
        <authorList>
            <person name="Chiou Y.-J."/>
            <person name="Chen Y.-H."/>
        </authorList>
    </citation>
    <scope>NUCLEOTIDE SEQUENCE [LARGE SCALE GENOMIC DNA]</scope>
    <source>
        <strain evidence="3 4">PS125</strain>
    </source>
</reference>
<dbReference type="InterPro" id="IPR000866">
    <property type="entry name" value="AhpC/TSA"/>
</dbReference>
<keyword evidence="4" id="KW-1185">Reference proteome</keyword>
<feature type="chain" id="PRO_5047411852" evidence="1">
    <location>
        <begin position="27"/>
        <end position="159"/>
    </location>
</feature>
<dbReference type="PROSITE" id="PS51257">
    <property type="entry name" value="PROKAR_LIPOPROTEIN"/>
    <property type="match status" value="1"/>
</dbReference>
<proteinExistence type="predicted"/>
<sequence>MLRFISPVTMPLLVVLVALLSSCSQPEFTDSVGKRISLSDGQGRWLALNVWAEWCDPCREEIPELNAVYLSDAIRVLGYDFDNSQGAELDNKIAKLDIGFPVLTSSPLERLKTQTPQVLPATFIVSPQGELVETLYGPQTQNTIEQAIRKQQKKVTADG</sequence>
<feature type="domain" description="Thioredoxin" evidence="2">
    <location>
        <begin position="17"/>
        <end position="153"/>
    </location>
</feature>
<evidence type="ECO:0000259" key="2">
    <source>
        <dbReference type="PROSITE" id="PS51352"/>
    </source>
</evidence>
<dbReference type="InterPro" id="IPR036249">
    <property type="entry name" value="Thioredoxin-like_sf"/>
</dbReference>
<dbReference type="PROSITE" id="PS51352">
    <property type="entry name" value="THIOREDOXIN_2"/>
    <property type="match status" value="1"/>
</dbReference>
<protein>
    <submittedName>
        <fullName evidence="3">TlpA family protein disulfide reductase</fullName>
    </submittedName>
</protein>
<feature type="signal peptide" evidence="1">
    <location>
        <begin position="1"/>
        <end position="26"/>
    </location>
</feature>
<evidence type="ECO:0000313" key="4">
    <source>
        <dbReference type="Proteomes" id="UP001209854"/>
    </source>
</evidence>
<dbReference type="RefSeq" id="WP_262568354.1">
    <property type="nucleotide sequence ID" value="NZ_JAPFCC010000001.1"/>
</dbReference>
<accession>A0ABT3MVX4</accession>